<dbReference type="GO" id="GO:0032259">
    <property type="term" value="P:methylation"/>
    <property type="evidence" value="ECO:0007669"/>
    <property type="project" value="UniProtKB-KW"/>
</dbReference>
<dbReference type="OMA" id="WHKELHE"/>
<dbReference type="PANTHER" id="PTHR43591:SF24">
    <property type="entry name" value="2-METHOXY-6-POLYPRENYL-1,4-BENZOQUINOL METHYLASE, MITOCHONDRIAL"/>
    <property type="match status" value="1"/>
</dbReference>
<dbReference type="AlphaFoldDB" id="U4L0Z4"/>
<protein>
    <submittedName>
        <fullName evidence="1">Similar to Demethylmenaquinone methyltransferase acc. no. Q9RRT0</fullName>
    </submittedName>
</protein>
<sequence>MLEVDPTILAKPEDDAYASSGYDTSTASLSSSIYQYVFENGRRYHSYYGTDKYLLPIDEKEQDRLDLHHEIMRLIWHKELHEAPLHQPHRILDIGTGTGIWAVDMADQYPMAQVIGTDLSPIQPNWVPANCQFQVDDAMMEWAFQSNSFDFIHARNLSSGVSSWDHLMSQMKRCTKPGGYVELCEMEIKCHCNDGSMKPDHGMKVYVDYLRESLEKIGRPPVDGRFMTKLLEGAGFEDVRAVKANQPVGPWAKGAKVKQVGAMALLQSTETIYESYGMALFTRVLGMDQEKVQEICDAARRDGRNKNYHVYCVYYRVYGRKPIA</sequence>
<dbReference type="OrthoDB" id="2013972at2759"/>
<dbReference type="SUPFAM" id="SSF53335">
    <property type="entry name" value="S-adenosyl-L-methionine-dependent methyltransferases"/>
    <property type="match status" value="1"/>
</dbReference>
<dbReference type="GO" id="GO:0008168">
    <property type="term" value="F:methyltransferase activity"/>
    <property type="evidence" value="ECO:0007669"/>
    <property type="project" value="UniProtKB-KW"/>
</dbReference>
<dbReference type="STRING" id="1076935.U4L0Z4"/>
<keyword evidence="1" id="KW-0808">Transferase</keyword>
<gene>
    <name evidence="1" type="ORF">PCON_08900</name>
</gene>
<dbReference type="Gene3D" id="3.40.50.150">
    <property type="entry name" value="Vaccinia Virus protein VP39"/>
    <property type="match status" value="1"/>
</dbReference>
<dbReference type="InterPro" id="IPR029063">
    <property type="entry name" value="SAM-dependent_MTases_sf"/>
</dbReference>
<organism evidence="1 2">
    <name type="scientific">Pyronema omphalodes (strain CBS 100304)</name>
    <name type="common">Pyronema confluens</name>
    <dbReference type="NCBI Taxonomy" id="1076935"/>
    <lineage>
        <taxon>Eukaryota</taxon>
        <taxon>Fungi</taxon>
        <taxon>Dikarya</taxon>
        <taxon>Ascomycota</taxon>
        <taxon>Pezizomycotina</taxon>
        <taxon>Pezizomycetes</taxon>
        <taxon>Pezizales</taxon>
        <taxon>Pyronemataceae</taxon>
        <taxon>Pyronema</taxon>
    </lineage>
</organism>
<dbReference type="PANTHER" id="PTHR43591">
    <property type="entry name" value="METHYLTRANSFERASE"/>
    <property type="match status" value="1"/>
</dbReference>
<dbReference type="Pfam" id="PF13489">
    <property type="entry name" value="Methyltransf_23"/>
    <property type="match status" value="1"/>
</dbReference>
<keyword evidence="2" id="KW-1185">Reference proteome</keyword>
<dbReference type="eggNOG" id="ENOG502S6PS">
    <property type="taxonomic scope" value="Eukaryota"/>
</dbReference>
<name>U4L0Z4_PYROM</name>
<dbReference type="CDD" id="cd02440">
    <property type="entry name" value="AdoMet_MTases"/>
    <property type="match status" value="1"/>
</dbReference>
<evidence type="ECO:0000313" key="2">
    <source>
        <dbReference type="Proteomes" id="UP000018144"/>
    </source>
</evidence>
<keyword evidence="1" id="KW-0489">Methyltransferase</keyword>
<proteinExistence type="predicted"/>
<dbReference type="EMBL" id="HF935449">
    <property type="protein sequence ID" value="CCX09307.1"/>
    <property type="molecule type" value="Genomic_DNA"/>
</dbReference>
<reference evidence="1 2" key="1">
    <citation type="journal article" date="2013" name="PLoS Genet.">
        <title>The genome and development-dependent transcriptomes of Pyronema confluens: a window into fungal evolution.</title>
        <authorList>
            <person name="Traeger S."/>
            <person name="Altegoer F."/>
            <person name="Freitag M."/>
            <person name="Gabaldon T."/>
            <person name="Kempken F."/>
            <person name="Kumar A."/>
            <person name="Marcet-Houben M."/>
            <person name="Poggeler S."/>
            <person name="Stajich J.E."/>
            <person name="Nowrousian M."/>
        </authorList>
    </citation>
    <scope>NUCLEOTIDE SEQUENCE [LARGE SCALE GENOMIC DNA]</scope>
    <source>
        <strain evidence="2">CBS 100304</strain>
        <tissue evidence="1">Vegetative mycelium</tissue>
    </source>
</reference>
<dbReference type="Proteomes" id="UP000018144">
    <property type="component" value="Unassembled WGS sequence"/>
</dbReference>
<evidence type="ECO:0000313" key="1">
    <source>
        <dbReference type="EMBL" id="CCX09307.1"/>
    </source>
</evidence>
<accession>U4L0Z4</accession>